<dbReference type="EMBL" id="JAUHHV010000006">
    <property type="protein sequence ID" value="KAK1420181.1"/>
    <property type="molecule type" value="Genomic_DNA"/>
</dbReference>
<feature type="domain" description="DUF7642" evidence="2">
    <location>
        <begin position="92"/>
        <end position="191"/>
    </location>
</feature>
<dbReference type="InterPro" id="IPR056059">
    <property type="entry name" value="DUF7642"/>
</dbReference>
<keyword evidence="1" id="KW-0472">Membrane</keyword>
<evidence type="ECO:0000313" key="4">
    <source>
        <dbReference type="Proteomes" id="UP001229421"/>
    </source>
</evidence>
<organism evidence="3 4">
    <name type="scientific">Tagetes erecta</name>
    <name type="common">African marigold</name>
    <dbReference type="NCBI Taxonomy" id="13708"/>
    <lineage>
        <taxon>Eukaryota</taxon>
        <taxon>Viridiplantae</taxon>
        <taxon>Streptophyta</taxon>
        <taxon>Embryophyta</taxon>
        <taxon>Tracheophyta</taxon>
        <taxon>Spermatophyta</taxon>
        <taxon>Magnoliopsida</taxon>
        <taxon>eudicotyledons</taxon>
        <taxon>Gunneridae</taxon>
        <taxon>Pentapetalae</taxon>
        <taxon>asterids</taxon>
        <taxon>campanulids</taxon>
        <taxon>Asterales</taxon>
        <taxon>Asteraceae</taxon>
        <taxon>Asteroideae</taxon>
        <taxon>Heliantheae alliance</taxon>
        <taxon>Tageteae</taxon>
        <taxon>Tagetes</taxon>
    </lineage>
</organism>
<evidence type="ECO:0000256" key="1">
    <source>
        <dbReference type="SAM" id="Phobius"/>
    </source>
</evidence>
<dbReference type="PANTHER" id="PTHR35410:SF2">
    <property type="entry name" value="OS02G0640200 PROTEIN"/>
    <property type="match status" value="1"/>
</dbReference>
<protein>
    <recommendedName>
        <fullName evidence="2">DUF7642 domain-containing protein</fullName>
    </recommendedName>
</protein>
<keyword evidence="1" id="KW-0812">Transmembrane</keyword>
<dbReference type="Pfam" id="PF24649">
    <property type="entry name" value="DUF7642"/>
    <property type="match status" value="1"/>
</dbReference>
<name>A0AAD8NTL0_TARER</name>
<dbReference type="PANTHER" id="PTHR35410">
    <property type="entry name" value="EXPRESSED PROTEIN"/>
    <property type="match status" value="1"/>
</dbReference>
<reference evidence="3" key="1">
    <citation type="journal article" date="2023" name="bioRxiv">
        <title>Improved chromosome-level genome assembly for marigold (Tagetes erecta).</title>
        <authorList>
            <person name="Jiang F."/>
            <person name="Yuan L."/>
            <person name="Wang S."/>
            <person name="Wang H."/>
            <person name="Xu D."/>
            <person name="Wang A."/>
            <person name="Fan W."/>
        </authorList>
    </citation>
    <scope>NUCLEOTIDE SEQUENCE</scope>
    <source>
        <strain evidence="3">WSJ</strain>
        <tissue evidence="3">Leaf</tissue>
    </source>
</reference>
<evidence type="ECO:0000259" key="2">
    <source>
        <dbReference type="Pfam" id="PF24649"/>
    </source>
</evidence>
<comment type="caution">
    <text evidence="3">The sequence shown here is derived from an EMBL/GenBank/DDBJ whole genome shotgun (WGS) entry which is preliminary data.</text>
</comment>
<feature type="transmembrane region" description="Helical" evidence="1">
    <location>
        <begin position="60"/>
        <end position="83"/>
    </location>
</feature>
<sequence>MFLGHMDSMPREGSSKELLLSDPVSEMDSDENDDEAVSRQILYVASFEEFASSILMYDTIIWVSISLLLVLAWGVGVIMLLYLPMRRYVLSKDLRSRELYVTPSEVVYKVSRPSYIPFWGVVKLERRIPLALAIDVIIEQGCLQALFGIYTFKLESIAQGKASYVDQLQIQGVSNLDFLRKVIVKEASKAIQYASASRTWRASINVPETESSSRMKSFTDGSVFTSSRNWKAKNSPRPALADQRVLNPTEVLIQKMDEVSQSVKKIERIVEKTLMTNELR</sequence>
<proteinExistence type="predicted"/>
<keyword evidence="4" id="KW-1185">Reference proteome</keyword>
<keyword evidence="1" id="KW-1133">Transmembrane helix</keyword>
<evidence type="ECO:0000313" key="3">
    <source>
        <dbReference type="EMBL" id="KAK1420181.1"/>
    </source>
</evidence>
<accession>A0AAD8NTL0</accession>
<gene>
    <name evidence="3" type="ORF">QVD17_21566</name>
</gene>
<dbReference type="AlphaFoldDB" id="A0AAD8NTL0"/>
<dbReference type="Proteomes" id="UP001229421">
    <property type="component" value="Unassembled WGS sequence"/>
</dbReference>